<protein>
    <submittedName>
        <fullName evidence="1">Uncharacterized protein</fullName>
    </submittedName>
</protein>
<dbReference type="RefSeq" id="XP_040759743.1">
    <property type="nucleotide sequence ID" value="XM_040902488.1"/>
</dbReference>
<evidence type="ECO:0000313" key="2">
    <source>
        <dbReference type="Proteomes" id="UP000076871"/>
    </source>
</evidence>
<dbReference type="STRING" id="1314785.A0A165C0Y1"/>
<organism evidence="1 2">
    <name type="scientific">Laetiporus sulphureus 93-53</name>
    <dbReference type="NCBI Taxonomy" id="1314785"/>
    <lineage>
        <taxon>Eukaryota</taxon>
        <taxon>Fungi</taxon>
        <taxon>Dikarya</taxon>
        <taxon>Basidiomycota</taxon>
        <taxon>Agaricomycotina</taxon>
        <taxon>Agaricomycetes</taxon>
        <taxon>Polyporales</taxon>
        <taxon>Laetiporus</taxon>
    </lineage>
</organism>
<proteinExistence type="predicted"/>
<dbReference type="EMBL" id="KV427657">
    <property type="protein sequence ID" value="KZT02003.1"/>
    <property type="molecule type" value="Genomic_DNA"/>
</dbReference>
<gene>
    <name evidence="1" type="ORF">LAESUDRAFT_445199</name>
</gene>
<evidence type="ECO:0000313" key="1">
    <source>
        <dbReference type="EMBL" id="KZT02003.1"/>
    </source>
</evidence>
<sequence>MRQMLNAPAGSSSFAWLHLPISVHRSLVHLRTSWVHTTTRWRLRTWSGMRSGLTLFVSLWSPLRDFTEATRKQRRLCPLGSLVIRVIYDLLDYEDEPWDEDDEGETASDGSGEGHFEDAFDCLNIAGKQPRSVAVAVGQPVKLVDRQNRARHCTQHSLTRPKYDTPCSFAIRHCWQHLQHKALMSPATEDRSARLWVSCPCGILDISHRSREGESTPVLSC</sequence>
<reference evidence="1 2" key="1">
    <citation type="journal article" date="2016" name="Mol. Biol. Evol.">
        <title>Comparative Genomics of Early-Diverging Mushroom-Forming Fungi Provides Insights into the Origins of Lignocellulose Decay Capabilities.</title>
        <authorList>
            <person name="Nagy L.G."/>
            <person name="Riley R."/>
            <person name="Tritt A."/>
            <person name="Adam C."/>
            <person name="Daum C."/>
            <person name="Floudas D."/>
            <person name="Sun H."/>
            <person name="Yadav J.S."/>
            <person name="Pangilinan J."/>
            <person name="Larsson K.H."/>
            <person name="Matsuura K."/>
            <person name="Barry K."/>
            <person name="Labutti K."/>
            <person name="Kuo R."/>
            <person name="Ohm R.A."/>
            <person name="Bhattacharya S.S."/>
            <person name="Shirouzu T."/>
            <person name="Yoshinaga Y."/>
            <person name="Martin F.M."/>
            <person name="Grigoriev I.V."/>
            <person name="Hibbett D.S."/>
        </authorList>
    </citation>
    <scope>NUCLEOTIDE SEQUENCE [LARGE SCALE GENOMIC DNA]</scope>
    <source>
        <strain evidence="1 2">93-53</strain>
    </source>
</reference>
<dbReference type="AlphaFoldDB" id="A0A165C0Y1"/>
<dbReference type="InParanoid" id="A0A165C0Y1"/>
<name>A0A165C0Y1_9APHY</name>
<dbReference type="Proteomes" id="UP000076871">
    <property type="component" value="Unassembled WGS sequence"/>
</dbReference>
<keyword evidence="2" id="KW-1185">Reference proteome</keyword>
<dbReference type="GeneID" id="63819519"/>
<accession>A0A165C0Y1</accession>